<dbReference type="EMBL" id="JACMSC010000012">
    <property type="protein sequence ID" value="KAG6495255.1"/>
    <property type="molecule type" value="Genomic_DNA"/>
</dbReference>
<evidence type="ECO:0000313" key="2">
    <source>
        <dbReference type="Proteomes" id="UP000734854"/>
    </source>
</evidence>
<proteinExistence type="predicted"/>
<gene>
    <name evidence="1" type="ORF">ZIOFF_043049</name>
</gene>
<dbReference type="Proteomes" id="UP000734854">
    <property type="component" value="Unassembled WGS sequence"/>
</dbReference>
<keyword evidence="2" id="KW-1185">Reference proteome</keyword>
<sequence>MSGQDQCPISSPPPSITKCLDPELMRCRLPVPDLHDHCDVAAATNRLCNQLMLAQRPYSPLHIISSPTSSWQCSATRTIDFGVISNLNKVSQYYANWTLTNIAIWEKKGPYDVEYPSWHICTLVVPSS</sequence>
<protein>
    <submittedName>
        <fullName evidence="1">Uncharacterized protein</fullName>
    </submittedName>
</protein>
<organism evidence="1 2">
    <name type="scientific">Zingiber officinale</name>
    <name type="common">Ginger</name>
    <name type="synonym">Amomum zingiber</name>
    <dbReference type="NCBI Taxonomy" id="94328"/>
    <lineage>
        <taxon>Eukaryota</taxon>
        <taxon>Viridiplantae</taxon>
        <taxon>Streptophyta</taxon>
        <taxon>Embryophyta</taxon>
        <taxon>Tracheophyta</taxon>
        <taxon>Spermatophyta</taxon>
        <taxon>Magnoliopsida</taxon>
        <taxon>Liliopsida</taxon>
        <taxon>Zingiberales</taxon>
        <taxon>Zingiberaceae</taxon>
        <taxon>Zingiber</taxon>
    </lineage>
</organism>
<dbReference type="AlphaFoldDB" id="A0A8J5FUK3"/>
<evidence type="ECO:0000313" key="1">
    <source>
        <dbReference type="EMBL" id="KAG6495255.1"/>
    </source>
</evidence>
<accession>A0A8J5FUK3</accession>
<name>A0A8J5FUK3_ZINOF</name>
<reference evidence="1 2" key="1">
    <citation type="submission" date="2020-08" db="EMBL/GenBank/DDBJ databases">
        <title>Plant Genome Project.</title>
        <authorList>
            <person name="Zhang R.-G."/>
        </authorList>
    </citation>
    <scope>NUCLEOTIDE SEQUENCE [LARGE SCALE GENOMIC DNA]</scope>
    <source>
        <tissue evidence="1">Rhizome</tissue>
    </source>
</reference>
<comment type="caution">
    <text evidence="1">The sequence shown here is derived from an EMBL/GenBank/DDBJ whole genome shotgun (WGS) entry which is preliminary data.</text>
</comment>